<dbReference type="GO" id="GO:0097506">
    <property type="term" value="F:deaminated base DNA N-glycosylase activity"/>
    <property type="evidence" value="ECO:0007669"/>
    <property type="project" value="UniProtKB-ARBA"/>
</dbReference>
<dbReference type="GO" id="GO:0051539">
    <property type="term" value="F:4 iron, 4 sulfur cluster binding"/>
    <property type="evidence" value="ECO:0007669"/>
    <property type="project" value="UniProtKB-KW"/>
</dbReference>
<dbReference type="OrthoDB" id="5363213at2"/>
<evidence type="ECO:0000256" key="4">
    <source>
        <dbReference type="ARBA" id="ARBA00022801"/>
    </source>
</evidence>
<evidence type="ECO:0000256" key="6">
    <source>
        <dbReference type="ARBA" id="ARBA00023014"/>
    </source>
</evidence>
<keyword evidence="1" id="KW-0004">4Fe-4S</keyword>
<evidence type="ECO:0000256" key="7">
    <source>
        <dbReference type="ARBA" id="ARBA00023204"/>
    </source>
</evidence>
<evidence type="ECO:0000256" key="3">
    <source>
        <dbReference type="ARBA" id="ARBA00022763"/>
    </source>
</evidence>
<dbReference type="PANTHER" id="PTHR33693:SF1">
    <property type="entry name" value="TYPE-4 URACIL-DNA GLYCOSYLASE"/>
    <property type="match status" value="1"/>
</dbReference>
<dbReference type="GO" id="GO:0046872">
    <property type="term" value="F:metal ion binding"/>
    <property type="evidence" value="ECO:0007669"/>
    <property type="project" value="UniProtKB-KW"/>
</dbReference>
<dbReference type="InterPro" id="IPR051536">
    <property type="entry name" value="UDG_Type-4/5"/>
</dbReference>
<sequence>MNKRNLCYLKAFGYEYFNEQKQIRHFNLSFKELNERVKTCNLCHFSKLRKHSLMEKEAKNAKILIYQAFIDKEENESGKFFASKNKQEFLRLCKELLNLKEDEIYFSYMFKCFSNFKIDDQALKLCLPYFYNELDFVKAKIILCLGQEAFVSLGFENFQKYKGQCMRFNNALLLPSYDLNFLSKNPSFYTEFIEDIKKIKGYL</sequence>
<dbReference type="GO" id="GO:0006281">
    <property type="term" value="P:DNA repair"/>
    <property type="evidence" value="ECO:0007669"/>
    <property type="project" value="UniProtKB-KW"/>
</dbReference>
<dbReference type="InterPro" id="IPR036895">
    <property type="entry name" value="Uracil-DNA_glycosylase-like_sf"/>
</dbReference>
<dbReference type="Proteomes" id="UP000031135">
    <property type="component" value="Chromosome"/>
</dbReference>
<name>A0A0A8H8K3_9BACT</name>
<feature type="domain" description="Uracil-DNA glycosylase-like" evidence="8">
    <location>
        <begin position="60"/>
        <end position="196"/>
    </location>
</feature>
<evidence type="ECO:0000256" key="5">
    <source>
        <dbReference type="ARBA" id="ARBA00023004"/>
    </source>
</evidence>
<keyword evidence="5" id="KW-0408">Iron</keyword>
<gene>
    <name evidence="9" type="ORF">CSUB8521_0591</name>
</gene>
<evidence type="ECO:0000259" key="8">
    <source>
        <dbReference type="Pfam" id="PF03167"/>
    </source>
</evidence>
<evidence type="ECO:0000256" key="2">
    <source>
        <dbReference type="ARBA" id="ARBA00022723"/>
    </source>
</evidence>
<dbReference type="Gene3D" id="3.40.470.10">
    <property type="entry name" value="Uracil-DNA glycosylase-like domain"/>
    <property type="match status" value="1"/>
</dbReference>
<dbReference type="RefSeq" id="WP_039663235.1">
    <property type="nucleotide sequence ID" value="NZ_CP007772.1"/>
</dbReference>
<dbReference type="EMBL" id="CP007772">
    <property type="protein sequence ID" value="AJC90448.1"/>
    <property type="molecule type" value="Genomic_DNA"/>
</dbReference>
<dbReference type="AlphaFoldDB" id="A0A0A8H8K3"/>
<proteinExistence type="predicted"/>
<keyword evidence="7" id="KW-0234">DNA repair</keyword>
<dbReference type="PANTHER" id="PTHR33693">
    <property type="entry name" value="TYPE-5 URACIL-DNA GLYCOSYLASE"/>
    <property type="match status" value="1"/>
</dbReference>
<evidence type="ECO:0000313" key="10">
    <source>
        <dbReference type="Proteomes" id="UP000031135"/>
    </source>
</evidence>
<keyword evidence="6" id="KW-0411">Iron-sulfur</keyword>
<keyword evidence="3" id="KW-0227">DNA damage</keyword>
<dbReference type="InterPro" id="IPR005122">
    <property type="entry name" value="Uracil-DNA_glycosylase-like"/>
</dbReference>
<organism evidence="9 10">
    <name type="scientific">Campylobacter subantarcticus LMG 24374</name>
    <dbReference type="NCBI Taxonomy" id="1388751"/>
    <lineage>
        <taxon>Bacteria</taxon>
        <taxon>Pseudomonadati</taxon>
        <taxon>Campylobacterota</taxon>
        <taxon>Epsilonproteobacteria</taxon>
        <taxon>Campylobacterales</taxon>
        <taxon>Campylobacteraceae</taxon>
        <taxon>Campylobacter</taxon>
    </lineage>
</organism>
<protein>
    <submittedName>
        <fullName evidence="9">Uracil-DNA glycosylase family protein</fullName>
    </submittedName>
</protein>
<keyword evidence="4" id="KW-0378">Hydrolase</keyword>
<evidence type="ECO:0000256" key="1">
    <source>
        <dbReference type="ARBA" id="ARBA00022485"/>
    </source>
</evidence>
<reference evidence="9 10" key="1">
    <citation type="journal article" date="2014" name="Genome Biol. Evol.">
        <title>Comparative Genomics of the Campylobacter lari Group.</title>
        <authorList>
            <person name="Miller W.G."/>
            <person name="Yee E."/>
            <person name="Chapman M.H."/>
            <person name="Smith T.P."/>
            <person name="Bono J.L."/>
            <person name="Huynh S."/>
            <person name="Parker C.T."/>
            <person name="Vandamme P."/>
            <person name="Luong K."/>
            <person name="Korlach J."/>
        </authorList>
    </citation>
    <scope>NUCLEOTIDE SEQUENCE [LARGE SCALE GENOMIC DNA]</scope>
    <source>
        <strain evidence="9 10">LMG 24374</strain>
    </source>
</reference>
<evidence type="ECO:0000313" key="9">
    <source>
        <dbReference type="EMBL" id="AJC90448.1"/>
    </source>
</evidence>
<dbReference type="Pfam" id="PF03167">
    <property type="entry name" value="UDG"/>
    <property type="match status" value="1"/>
</dbReference>
<dbReference type="KEGG" id="csm:CSUB8521_0591"/>
<keyword evidence="2" id="KW-0479">Metal-binding</keyword>
<dbReference type="SUPFAM" id="SSF52141">
    <property type="entry name" value="Uracil-DNA glycosylase-like"/>
    <property type="match status" value="1"/>
</dbReference>
<accession>A0A0A8H8K3</accession>
<dbReference type="HOGENOM" id="CLU_044815_1_4_7"/>